<protein>
    <recommendedName>
        <fullName evidence="2">Putative adhesive domain-containing protein</fullName>
    </recommendedName>
</protein>
<dbReference type="Proteomes" id="UP000051845">
    <property type="component" value="Unassembled WGS sequence"/>
</dbReference>
<sequence length="433" mass="47347">MVKKVLIQVVSVFTLVFGTCYQSVLALADNVGQFEIHSSKVMDKEGNAVERVKAGSKQNLVFEMTINNKDGDKAAGSTNVFIPENQMKVLKDKVSAESSIPDAKASLYLSKKRNLRLKWSGVNNSATFKLEVPVKIGNPMTLTDLPVAVDDATSYTQQMIVLAEDADDDAISEAITDNDLPTNLTLQLDNYLKQVEAQKAQEAQQEADDQAQTAQEKADAATKKAEEDEAAAKEAEEKEAAEQKAAEEKKAKEEAAAKLAEKEKLEAEEKAKAEAEAEQEKENQAADEQKENEETAKVLRRSSIQGNEKDSRASDRVVNGDIAKALRDVAGDNKPDSFFSSITVNAAGKDTVVTDGEVFNASDFENQDLIVTYQWTMSDLWTKLGEKESIQDGDSYEFQVKGFSSIAPDSGEIKNESGEDVATFTVEKVDDET</sequence>
<dbReference type="PATRIC" id="fig|1423733.4.peg.1038"/>
<evidence type="ECO:0000259" key="2">
    <source>
        <dbReference type="Pfam" id="PF20602"/>
    </source>
</evidence>
<evidence type="ECO:0000313" key="3">
    <source>
        <dbReference type="EMBL" id="KRM76880.1"/>
    </source>
</evidence>
<gene>
    <name evidence="3" type="ORF">FC82_GL000984</name>
</gene>
<dbReference type="InterPro" id="IPR046767">
    <property type="entry name" value="pAdhesive_8"/>
</dbReference>
<comment type="caution">
    <text evidence="3">The sequence shown here is derived from an EMBL/GenBank/DDBJ whole genome shotgun (WGS) entry which is preliminary data.</text>
</comment>
<organism evidence="3 4">
    <name type="scientific">Secundilactobacillus collinoides DSM 20515 = JCM 1123</name>
    <dbReference type="NCBI Taxonomy" id="1423733"/>
    <lineage>
        <taxon>Bacteria</taxon>
        <taxon>Bacillati</taxon>
        <taxon>Bacillota</taxon>
        <taxon>Bacilli</taxon>
        <taxon>Lactobacillales</taxon>
        <taxon>Lactobacillaceae</taxon>
        <taxon>Secundilactobacillus</taxon>
    </lineage>
</organism>
<accession>A0A0R2BDG6</accession>
<evidence type="ECO:0000256" key="1">
    <source>
        <dbReference type="SAM" id="MobiDB-lite"/>
    </source>
</evidence>
<feature type="domain" description="Putative adhesive" evidence="2">
    <location>
        <begin position="26"/>
        <end position="165"/>
    </location>
</feature>
<name>A0A0R2BDG6_SECCO</name>
<evidence type="ECO:0000313" key="4">
    <source>
        <dbReference type="Proteomes" id="UP000051845"/>
    </source>
</evidence>
<feature type="region of interest" description="Disordered" evidence="1">
    <location>
        <begin position="199"/>
        <end position="316"/>
    </location>
</feature>
<proteinExistence type="predicted"/>
<feature type="compositionally biased region" description="Low complexity" evidence="1">
    <location>
        <begin position="199"/>
        <end position="215"/>
    </location>
</feature>
<dbReference type="RefSeq" id="WP_054762227.1">
    <property type="nucleotide sequence ID" value="NZ_AYYR01000019.1"/>
</dbReference>
<reference evidence="3 4" key="1">
    <citation type="journal article" date="2015" name="Genome Announc.">
        <title>Expanding the biotechnology potential of lactobacilli through comparative genomics of 213 strains and associated genera.</title>
        <authorList>
            <person name="Sun Z."/>
            <person name="Harris H.M."/>
            <person name="McCann A."/>
            <person name="Guo C."/>
            <person name="Argimon S."/>
            <person name="Zhang W."/>
            <person name="Yang X."/>
            <person name="Jeffery I.B."/>
            <person name="Cooney J.C."/>
            <person name="Kagawa T.F."/>
            <person name="Liu W."/>
            <person name="Song Y."/>
            <person name="Salvetti E."/>
            <person name="Wrobel A."/>
            <person name="Rasinkangas P."/>
            <person name="Parkhill J."/>
            <person name="Rea M.C."/>
            <person name="O'Sullivan O."/>
            <person name="Ritari J."/>
            <person name="Douillard F.P."/>
            <person name="Paul Ross R."/>
            <person name="Yang R."/>
            <person name="Briner A.E."/>
            <person name="Felis G.E."/>
            <person name="de Vos W.M."/>
            <person name="Barrangou R."/>
            <person name="Klaenhammer T.R."/>
            <person name="Caufield P.W."/>
            <person name="Cui Y."/>
            <person name="Zhang H."/>
            <person name="O'Toole P.W."/>
        </authorList>
    </citation>
    <scope>NUCLEOTIDE SEQUENCE [LARGE SCALE GENOMIC DNA]</scope>
    <source>
        <strain evidence="3 4">DSM 20515</strain>
    </source>
</reference>
<dbReference type="AlphaFoldDB" id="A0A0R2BDG6"/>
<feature type="compositionally biased region" description="Basic and acidic residues" evidence="1">
    <location>
        <begin position="216"/>
        <end position="297"/>
    </location>
</feature>
<dbReference type="EMBL" id="AYYR01000019">
    <property type="protein sequence ID" value="KRM76880.1"/>
    <property type="molecule type" value="Genomic_DNA"/>
</dbReference>
<dbReference type="Pfam" id="PF20602">
    <property type="entry name" value="pAdhesive_8"/>
    <property type="match status" value="1"/>
</dbReference>